<dbReference type="AlphaFoldDB" id="A0AAQ4FIN6"/>
<evidence type="ECO:0000256" key="1">
    <source>
        <dbReference type="ARBA" id="ARBA00001947"/>
    </source>
</evidence>
<dbReference type="Pfam" id="PF01431">
    <property type="entry name" value="Peptidase_M13"/>
    <property type="match status" value="1"/>
</dbReference>
<comment type="cofactor">
    <cofactor evidence="1">
        <name>Zn(2+)</name>
        <dbReference type="ChEBI" id="CHEBI:29105"/>
    </cofactor>
</comment>
<dbReference type="GO" id="GO:0004222">
    <property type="term" value="F:metalloendopeptidase activity"/>
    <property type="evidence" value="ECO:0007669"/>
    <property type="project" value="InterPro"/>
</dbReference>
<dbReference type="CDD" id="cd08662">
    <property type="entry name" value="M13"/>
    <property type="match status" value="1"/>
</dbReference>
<feature type="region of interest" description="Disordered" evidence="8">
    <location>
        <begin position="89"/>
        <end position="138"/>
    </location>
</feature>
<feature type="transmembrane region" description="Helical" evidence="9">
    <location>
        <begin position="195"/>
        <end position="218"/>
    </location>
</feature>
<evidence type="ECO:0000256" key="8">
    <source>
        <dbReference type="SAM" id="MobiDB-lite"/>
    </source>
</evidence>
<protein>
    <recommendedName>
        <fullName evidence="14">M13 family peptidase</fullName>
    </recommendedName>
</protein>
<evidence type="ECO:0000259" key="11">
    <source>
        <dbReference type="Pfam" id="PF05649"/>
    </source>
</evidence>
<feature type="domain" description="Peptidase M13 C-terminal" evidence="10">
    <location>
        <begin position="688"/>
        <end position="882"/>
    </location>
</feature>
<keyword evidence="7" id="KW-0482">Metalloprotease</keyword>
<evidence type="ECO:0000256" key="7">
    <source>
        <dbReference type="ARBA" id="ARBA00023049"/>
    </source>
</evidence>
<dbReference type="SUPFAM" id="SSF55486">
    <property type="entry name" value="Metalloproteases ('zincins'), catalytic domain"/>
    <property type="match status" value="1"/>
</dbReference>
<dbReference type="GO" id="GO:0016485">
    <property type="term" value="P:protein processing"/>
    <property type="evidence" value="ECO:0007669"/>
    <property type="project" value="TreeGrafter"/>
</dbReference>
<dbReference type="InterPro" id="IPR008753">
    <property type="entry name" value="Peptidase_M13_N"/>
</dbReference>
<dbReference type="InterPro" id="IPR024079">
    <property type="entry name" value="MetalloPept_cat_dom_sf"/>
</dbReference>
<dbReference type="PANTHER" id="PTHR11733">
    <property type="entry name" value="ZINC METALLOPROTEASE FAMILY M13 NEPRILYSIN-RELATED"/>
    <property type="match status" value="1"/>
</dbReference>
<dbReference type="InterPro" id="IPR042089">
    <property type="entry name" value="Peptidase_M13_dom_2"/>
</dbReference>
<dbReference type="Proteomes" id="UP001321473">
    <property type="component" value="Unassembled WGS sequence"/>
</dbReference>
<evidence type="ECO:0000256" key="2">
    <source>
        <dbReference type="ARBA" id="ARBA00007357"/>
    </source>
</evidence>
<dbReference type="Pfam" id="PF05649">
    <property type="entry name" value="Peptidase_M13_N"/>
    <property type="match status" value="1"/>
</dbReference>
<keyword evidence="6" id="KW-0862">Zinc</keyword>
<dbReference type="EMBL" id="JARKHS020002204">
    <property type="protein sequence ID" value="KAK8787020.1"/>
    <property type="molecule type" value="Genomic_DNA"/>
</dbReference>
<keyword evidence="5" id="KW-0378">Hydrolase</keyword>
<dbReference type="PROSITE" id="PS51885">
    <property type="entry name" value="NEPRILYSIN"/>
    <property type="match status" value="1"/>
</dbReference>
<evidence type="ECO:0000313" key="12">
    <source>
        <dbReference type="EMBL" id="KAK8787020.1"/>
    </source>
</evidence>
<keyword evidence="9" id="KW-1133">Transmembrane helix</keyword>
<organism evidence="12 13">
    <name type="scientific">Amblyomma americanum</name>
    <name type="common">Lone star tick</name>
    <dbReference type="NCBI Taxonomy" id="6943"/>
    <lineage>
        <taxon>Eukaryota</taxon>
        <taxon>Metazoa</taxon>
        <taxon>Ecdysozoa</taxon>
        <taxon>Arthropoda</taxon>
        <taxon>Chelicerata</taxon>
        <taxon>Arachnida</taxon>
        <taxon>Acari</taxon>
        <taxon>Parasitiformes</taxon>
        <taxon>Ixodida</taxon>
        <taxon>Ixodoidea</taxon>
        <taxon>Ixodidae</taxon>
        <taxon>Amblyomminae</taxon>
        <taxon>Amblyomma</taxon>
    </lineage>
</organism>
<feature type="domain" description="Peptidase M13 N-terminal" evidence="11">
    <location>
        <begin position="253"/>
        <end position="621"/>
    </location>
</feature>
<dbReference type="InterPro" id="IPR000718">
    <property type="entry name" value="Peptidase_M13"/>
</dbReference>
<dbReference type="Gene3D" id="1.10.1380.10">
    <property type="entry name" value="Neutral endopeptidase , domain2"/>
    <property type="match status" value="1"/>
</dbReference>
<name>A0AAQ4FIN6_AMBAM</name>
<sequence length="891" mass="99841">MIPAAAMAKPPGSRISALHEDRGRTRSIATFLKPPRLCPSGTALMTSEEPFAASTSSLYSKEWTPLLPPKRRRRPLAPPDHQSVLLAHTTKLSPEPKPSKIPPHGKHHPNKGAGEITVPLSTSSTTKPPVKEAYPQRRLSPTPAVVRIDFEDQRKLLVGYDSENAYLGARRPYVPANTPVGLAAMGKRISWRQRMGLVGVYYAKLFGVATVYCVLLILTRAVADSSFPYCEHPIKCFELSREMKASMNPGADPCKDMYEYVCGRWTQQYPRRRHQFALLNERLRFALFRAVEDLRDSSTASSKAGQALASCMGVWQSEDVENIGAISDLLNRRGLIWPATQNVPVKDVFRQLVAFTLKDVIGVFFKLKLFTYLRTEDRHVFEIRHPELVMSPMLDPEELKTCIQTYNSSVDVNGLAMQIINLELDYSTSVTLNAAYDFSPKYYKFGDLDALYNSSFIASKWWVHAINENLPKDAAVDSESVFLLYDDFALSSAVDILSAYADKTMNLQNFIGWKIIRHLSYGASSRLSKCDFPGGEDDWAFTFTLSLERCLSYVNDVLPYGLLNLQLSGVLTDLAIPYARNLTKDLRSAIEMSYNFSWLDERSAHGAVRRLRSIHAIVGAPTKLLAGPELDAYYRHVPSVYKSNFLQWLLDSCRAVAERRIRLVYAPDHPDHHSPSRDDWELTDISPNAFYLPTYHIIYVPGSIIMPPFLDASAPDAFNYGSLGKVIGHELTHAFDPKYIDVNYAREPDVFYTPQFKEKFLEKIDCLILQANAITEKPLVGEQTITESLADNAGTQVAYLAYSTLVGDSQQSGVAGLTLEQSFFAATCFPFCGADAETYVKGSTYLPLSLRCNQPLMNMVQFADAFSCPVGAPMRPPKRCDVHSQRTMGRR</sequence>
<keyword evidence="9" id="KW-0472">Membrane</keyword>
<dbReference type="GO" id="GO:0005886">
    <property type="term" value="C:plasma membrane"/>
    <property type="evidence" value="ECO:0007669"/>
    <property type="project" value="TreeGrafter"/>
</dbReference>
<dbReference type="PRINTS" id="PR00786">
    <property type="entry name" value="NEPRILYSIN"/>
</dbReference>
<evidence type="ECO:0000313" key="13">
    <source>
        <dbReference type="Proteomes" id="UP001321473"/>
    </source>
</evidence>
<dbReference type="PANTHER" id="PTHR11733:SF241">
    <property type="entry name" value="GH26575P-RELATED"/>
    <property type="match status" value="1"/>
</dbReference>
<evidence type="ECO:0000256" key="3">
    <source>
        <dbReference type="ARBA" id="ARBA00022670"/>
    </source>
</evidence>
<comment type="caution">
    <text evidence="12">The sequence shown here is derived from an EMBL/GenBank/DDBJ whole genome shotgun (WGS) entry which is preliminary data.</text>
</comment>
<accession>A0AAQ4FIN6</accession>
<dbReference type="GO" id="GO:0046872">
    <property type="term" value="F:metal ion binding"/>
    <property type="evidence" value="ECO:0007669"/>
    <property type="project" value="UniProtKB-KW"/>
</dbReference>
<gene>
    <name evidence="12" type="ORF">V5799_023205</name>
</gene>
<dbReference type="InterPro" id="IPR018497">
    <property type="entry name" value="Peptidase_M13_C"/>
</dbReference>
<evidence type="ECO:0008006" key="14">
    <source>
        <dbReference type="Google" id="ProtNLM"/>
    </source>
</evidence>
<comment type="similarity">
    <text evidence="2">Belongs to the peptidase M13 family.</text>
</comment>
<evidence type="ECO:0000256" key="4">
    <source>
        <dbReference type="ARBA" id="ARBA00022723"/>
    </source>
</evidence>
<keyword evidence="13" id="KW-1185">Reference proteome</keyword>
<evidence type="ECO:0000256" key="9">
    <source>
        <dbReference type="SAM" id="Phobius"/>
    </source>
</evidence>
<evidence type="ECO:0000256" key="6">
    <source>
        <dbReference type="ARBA" id="ARBA00022833"/>
    </source>
</evidence>
<evidence type="ECO:0000259" key="10">
    <source>
        <dbReference type="Pfam" id="PF01431"/>
    </source>
</evidence>
<feature type="region of interest" description="Disordered" evidence="8">
    <location>
        <begin position="1"/>
        <end position="22"/>
    </location>
</feature>
<dbReference type="Gene3D" id="3.40.390.10">
    <property type="entry name" value="Collagenase (Catalytic Domain)"/>
    <property type="match status" value="1"/>
</dbReference>
<keyword evidence="3" id="KW-0645">Protease</keyword>
<keyword evidence="9" id="KW-0812">Transmembrane</keyword>
<reference evidence="12 13" key="1">
    <citation type="journal article" date="2023" name="Arcadia Sci">
        <title>De novo assembly of a long-read Amblyomma americanum tick genome.</title>
        <authorList>
            <person name="Chou S."/>
            <person name="Poskanzer K.E."/>
            <person name="Rollins M."/>
            <person name="Thuy-Boun P.S."/>
        </authorList>
    </citation>
    <scope>NUCLEOTIDE SEQUENCE [LARGE SCALE GENOMIC DNA]</scope>
    <source>
        <strain evidence="12">F_SG_1</strain>
        <tissue evidence="12">Salivary glands</tissue>
    </source>
</reference>
<keyword evidence="4" id="KW-0479">Metal-binding</keyword>
<evidence type="ECO:0000256" key="5">
    <source>
        <dbReference type="ARBA" id="ARBA00022801"/>
    </source>
</evidence>
<proteinExistence type="inferred from homology"/>